<dbReference type="PROSITE" id="PS50076">
    <property type="entry name" value="DNAJ_2"/>
    <property type="match status" value="1"/>
</dbReference>
<dbReference type="PRINTS" id="PR00625">
    <property type="entry name" value="JDOMAIN"/>
</dbReference>
<gene>
    <name evidence="2" type="ORF">LSAT_V11C900480090</name>
</gene>
<dbReference type="InterPro" id="IPR056988">
    <property type="entry name" value="Zn_ribbon_pln"/>
</dbReference>
<keyword evidence="3" id="KW-1185">Reference proteome</keyword>
<dbReference type="Pfam" id="PF00226">
    <property type="entry name" value="DnaJ"/>
    <property type="match status" value="1"/>
</dbReference>
<dbReference type="Gene3D" id="1.10.287.110">
    <property type="entry name" value="DnaJ domain"/>
    <property type="match status" value="1"/>
</dbReference>
<organism evidence="2 3">
    <name type="scientific">Lactuca sativa</name>
    <name type="common">Garden lettuce</name>
    <dbReference type="NCBI Taxonomy" id="4236"/>
    <lineage>
        <taxon>Eukaryota</taxon>
        <taxon>Viridiplantae</taxon>
        <taxon>Streptophyta</taxon>
        <taxon>Embryophyta</taxon>
        <taxon>Tracheophyta</taxon>
        <taxon>Spermatophyta</taxon>
        <taxon>Magnoliopsida</taxon>
        <taxon>eudicotyledons</taxon>
        <taxon>Gunneridae</taxon>
        <taxon>Pentapetalae</taxon>
        <taxon>asterids</taxon>
        <taxon>campanulids</taxon>
        <taxon>Asterales</taxon>
        <taxon>Asteraceae</taxon>
        <taxon>Cichorioideae</taxon>
        <taxon>Cichorieae</taxon>
        <taxon>Lactucinae</taxon>
        <taxon>Lactuca</taxon>
    </lineage>
</organism>
<dbReference type="InterPro" id="IPR036869">
    <property type="entry name" value="J_dom_sf"/>
</dbReference>
<accession>A0A9R1UHS0</accession>
<dbReference type="InterPro" id="IPR018253">
    <property type="entry name" value="DnaJ_domain_CS"/>
</dbReference>
<comment type="caution">
    <text evidence="2">The sequence shown here is derived from an EMBL/GenBank/DDBJ whole genome shotgun (WGS) entry which is preliminary data.</text>
</comment>
<dbReference type="SUPFAM" id="SSF46565">
    <property type="entry name" value="Chaperone J-domain"/>
    <property type="match status" value="1"/>
</dbReference>
<evidence type="ECO:0000313" key="3">
    <source>
        <dbReference type="Proteomes" id="UP000235145"/>
    </source>
</evidence>
<dbReference type="EMBL" id="NBSK02000009">
    <property type="protein sequence ID" value="KAJ0187287.1"/>
    <property type="molecule type" value="Genomic_DNA"/>
</dbReference>
<dbReference type="AlphaFoldDB" id="A0A9R1UHS0"/>
<sequence>MGFDHNMITSEETQNTPLKLMECNRDEATRAKTIAEKKFADKDYTGAKKFTLKAQTLNPLLDGISHMLITLDVYISSENKINGESDWYKVLDVKPSDDDETIKKQYRKLVLILHPDKNKSVGADGAFKIASEAWSLLSDKTKRLAYNQRRNSSQSSGVNGVHIHVNRTTTRRTTRLKNQNYRGFVSTSKLDSFWTICHGCKMHYEYLKVFVNHTLICPNCRKPFHAVEMATPMNIPKPGYQYAYQWNQNSGDHGMCNSGRRMGASGIHWGSSSGLKVPDDMLRREGGVFYGQPPLKRRKVEVRFGEN</sequence>
<dbReference type="PANTHER" id="PTHR44137:SF37">
    <property type="entry name" value="DNAJ DOMAIN, CHAPERONE J-DOMAIN SUPERFAMILY"/>
    <property type="match status" value="1"/>
</dbReference>
<reference evidence="2 3" key="1">
    <citation type="journal article" date="2017" name="Nat. Commun.">
        <title>Genome assembly with in vitro proximity ligation data and whole-genome triplication in lettuce.</title>
        <authorList>
            <person name="Reyes-Chin-Wo S."/>
            <person name="Wang Z."/>
            <person name="Yang X."/>
            <person name="Kozik A."/>
            <person name="Arikit S."/>
            <person name="Song C."/>
            <person name="Xia L."/>
            <person name="Froenicke L."/>
            <person name="Lavelle D.O."/>
            <person name="Truco M.J."/>
            <person name="Xia R."/>
            <person name="Zhu S."/>
            <person name="Xu C."/>
            <person name="Xu H."/>
            <person name="Xu X."/>
            <person name="Cox K."/>
            <person name="Korf I."/>
            <person name="Meyers B.C."/>
            <person name="Michelmore R.W."/>
        </authorList>
    </citation>
    <scope>NUCLEOTIDE SEQUENCE [LARGE SCALE GENOMIC DNA]</scope>
    <source>
        <strain evidence="3">cv. Salinas</strain>
        <tissue evidence="2">Seedlings</tissue>
    </source>
</reference>
<dbReference type="Proteomes" id="UP000235145">
    <property type="component" value="Unassembled WGS sequence"/>
</dbReference>
<dbReference type="PROSITE" id="PS00636">
    <property type="entry name" value="DNAJ_1"/>
    <property type="match status" value="1"/>
</dbReference>
<dbReference type="PANTHER" id="PTHR44137">
    <property type="entry name" value="BNAC03G44070D PROTEIN"/>
    <property type="match status" value="1"/>
</dbReference>
<name>A0A9R1UHS0_LACSA</name>
<dbReference type="CDD" id="cd06257">
    <property type="entry name" value="DnaJ"/>
    <property type="match status" value="1"/>
</dbReference>
<proteinExistence type="predicted"/>
<protein>
    <recommendedName>
        <fullName evidence="1">J domain-containing protein</fullName>
    </recommendedName>
</protein>
<dbReference type="Pfam" id="PF23551">
    <property type="entry name" value="Zn_ribbon_20"/>
    <property type="match status" value="1"/>
</dbReference>
<dbReference type="SMART" id="SM00271">
    <property type="entry name" value="DnaJ"/>
    <property type="match status" value="1"/>
</dbReference>
<evidence type="ECO:0000259" key="1">
    <source>
        <dbReference type="PROSITE" id="PS50076"/>
    </source>
</evidence>
<dbReference type="InterPro" id="IPR001623">
    <property type="entry name" value="DnaJ_domain"/>
</dbReference>
<feature type="domain" description="J" evidence="1">
    <location>
        <begin position="86"/>
        <end position="150"/>
    </location>
</feature>
<evidence type="ECO:0000313" key="2">
    <source>
        <dbReference type="EMBL" id="KAJ0187287.1"/>
    </source>
</evidence>